<evidence type="ECO:0000256" key="1">
    <source>
        <dbReference type="SAM" id="MobiDB-lite"/>
    </source>
</evidence>
<accession>A0AAD5SKQ7</accession>
<reference evidence="2" key="1">
    <citation type="submission" date="2020-05" db="EMBL/GenBank/DDBJ databases">
        <title>Phylogenomic resolution of chytrid fungi.</title>
        <authorList>
            <person name="Stajich J.E."/>
            <person name="Amses K."/>
            <person name="Simmons R."/>
            <person name="Seto K."/>
            <person name="Myers J."/>
            <person name="Bonds A."/>
            <person name="Quandt C.A."/>
            <person name="Barry K."/>
            <person name="Liu P."/>
            <person name="Grigoriev I."/>
            <person name="Longcore J.E."/>
            <person name="James T.Y."/>
        </authorList>
    </citation>
    <scope>NUCLEOTIDE SEQUENCE</scope>
    <source>
        <strain evidence="2">JEL0318</strain>
    </source>
</reference>
<sequence>MARSGGRSGGGRSSGSSRSFSSSRPATTPHRPASSPSAPRPPSSSPVQQRPPGLFGQFASTAAGVAVGSAIGHTLVGAFGGLFPRHVREDVAYQEGLEEVPGSSVGSRLLGSSMLFGTAGAAYWYRNRLIQRAGNLARVGPARPVLTAVSLGAGALGLANLVA</sequence>
<name>A0AAD5SKQ7_9FUNG</name>
<feature type="compositionally biased region" description="Gly residues" evidence="1">
    <location>
        <begin position="1"/>
        <end position="13"/>
    </location>
</feature>
<dbReference type="PANTHER" id="PTHR13523:SF2">
    <property type="entry name" value="COILED-COIL-HELIX-COILED-COIL-HELIX DOMAIN CONTAINING 2, ISOFORM A-RELATED"/>
    <property type="match status" value="1"/>
</dbReference>
<gene>
    <name evidence="2" type="ORF">HK097_003723</name>
</gene>
<dbReference type="AlphaFoldDB" id="A0AAD5SKQ7"/>
<protein>
    <submittedName>
        <fullName evidence="2">Uncharacterized protein</fullName>
    </submittedName>
</protein>
<comment type="caution">
    <text evidence="2">The sequence shown here is derived from an EMBL/GenBank/DDBJ whole genome shotgun (WGS) entry which is preliminary data.</text>
</comment>
<dbReference type="PANTHER" id="PTHR13523">
    <property type="entry name" value="COILED-COIL-HELIX-COILED-COIL-HELIX DOMAIN CONTAINING 2/NUR77"/>
    <property type="match status" value="1"/>
</dbReference>
<dbReference type="GO" id="GO:0007005">
    <property type="term" value="P:mitochondrion organization"/>
    <property type="evidence" value="ECO:0007669"/>
    <property type="project" value="InterPro"/>
</dbReference>
<dbReference type="InterPro" id="IPR055304">
    <property type="entry name" value="CHCHD2/10-like"/>
</dbReference>
<feature type="compositionally biased region" description="Low complexity" evidence="1">
    <location>
        <begin position="14"/>
        <end position="37"/>
    </location>
</feature>
<dbReference type="Proteomes" id="UP001212841">
    <property type="component" value="Unassembled WGS sequence"/>
</dbReference>
<feature type="region of interest" description="Disordered" evidence="1">
    <location>
        <begin position="1"/>
        <end position="55"/>
    </location>
</feature>
<keyword evidence="3" id="KW-1185">Reference proteome</keyword>
<proteinExistence type="predicted"/>
<evidence type="ECO:0000313" key="3">
    <source>
        <dbReference type="Proteomes" id="UP001212841"/>
    </source>
</evidence>
<evidence type="ECO:0000313" key="2">
    <source>
        <dbReference type="EMBL" id="KAJ3056840.1"/>
    </source>
</evidence>
<dbReference type="GO" id="GO:0005634">
    <property type="term" value="C:nucleus"/>
    <property type="evidence" value="ECO:0007669"/>
    <property type="project" value="TreeGrafter"/>
</dbReference>
<organism evidence="2 3">
    <name type="scientific">Rhizophlyctis rosea</name>
    <dbReference type="NCBI Taxonomy" id="64517"/>
    <lineage>
        <taxon>Eukaryota</taxon>
        <taxon>Fungi</taxon>
        <taxon>Fungi incertae sedis</taxon>
        <taxon>Chytridiomycota</taxon>
        <taxon>Chytridiomycota incertae sedis</taxon>
        <taxon>Chytridiomycetes</taxon>
        <taxon>Rhizophlyctidales</taxon>
        <taxon>Rhizophlyctidaceae</taxon>
        <taxon>Rhizophlyctis</taxon>
    </lineage>
</organism>
<dbReference type="GO" id="GO:0005739">
    <property type="term" value="C:mitochondrion"/>
    <property type="evidence" value="ECO:0007669"/>
    <property type="project" value="TreeGrafter"/>
</dbReference>
<dbReference type="EMBL" id="JADGJD010000019">
    <property type="protein sequence ID" value="KAJ3056840.1"/>
    <property type="molecule type" value="Genomic_DNA"/>
</dbReference>